<name>A0ABZ1YZH8_9NOCA</name>
<proteinExistence type="predicted"/>
<evidence type="ECO:0008006" key="3">
    <source>
        <dbReference type="Google" id="ProtNLM"/>
    </source>
</evidence>
<organism evidence="1 2">
    <name type="scientific">Nocardia vinacea</name>
    <dbReference type="NCBI Taxonomy" id="96468"/>
    <lineage>
        <taxon>Bacteria</taxon>
        <taxon>Bacillati</taxon>
        <taxon>Actinomycetota</taxon>
        <taxon>Actinomycetes</taxon>
        <taxon>Mycobacteriales</taxon>
        <taxon>Nocardiaceae</taxon>
        <taxon>Nocardia</taxon>
    </lineage>
</organism>
<dbReference type="Proteomes" id="UP001432062">
    <property type="component" value="Chromosome"/>
</dbReference>
<evidence type="ECO:0000313" key="1">
    <source>
        <dbReference type="EMBL" id="WUV47620.1"/>
    </source>
</evidence>
<keyword evidence="2" id="KW-1185">Reference proteome</keyword>
<accession>A0ABZ1YZH8</accession>
<dbReference type="RefSeq" id="WP_329411725.1">
    <property type="nucleotide sequence ID" value="NZ_CP109441.1"/>
</dbReference>
<dbReference type="EMBL" id="CP109441">
    <property type="protein sequence ID" value="WUV47620.1"/>
    <property type="molecule type" value="Genomic_DNA"/>
</dbReference>
<sequence>MALLAGFGIGSTLVGGGAGTASADNITCFIHAIEPWKTGHNSIAPINFGFKVHCTGKPALRNVTTKLWRYDPKDGKQYVHSERNDNTTDPDVETLYSASCSSAGILYQFHTEAIVNAFNGNWDREPDNSSTIAAIC</sequence>
<gene>
    <name evidence="1" type="ORF">OG563_05110</name>
</gene>
<reference evidence="1" key="1">
    <citation type="submission" date="2022-10" db="EMBL/GenBank/DDBJ databases">
        <title>The complete genomes of actinobacterial strains from the NBC collection.</title>
        <authorList>
            <person name="Joergensen T.S."/>
            <person name="Alvarez Arevalo M."/>
            <person name="Sterndorff E.B."/>
            <person name="Faurdal D."/>
            <person name="Vuksanovic O."/>
            <person name="Mourched A.-S."/>
            <person name="Charusanti P."/>
            <person name="Shaw S."/>
            <person name="Blin K."/>
            <person name="Weber T."/>
        </authorList>
    </citation>
    <scope>NUCLEOTIDE SEQUENCE</scope>
    <source>
        <strain evidence="1">NBC_01482</strain>
    </source>
</reference>
<protein>
    <recommendedName>
        <fullName evidence="3">Secreted protein</fullName>
    </recommendedName>
</protein>
<evidence type="ECO:0000313" key="2">
    <source>
        <dbReference type="Proteomes" id="UP001432062"/>
    </source>
</evidence>